<organism evidence="1 2">
    <name type="scientific">Artemia franciscana</name>
    <name type="common">Brine shrimp</name>
    <name type="synonym">Artemia sanfranciscana</name>
    <dbReference type="NCBI Taxonomy" id="6661"/>
    <lineage>
        <taxon>Eukaryota</taxon>
        <taxon>Metazoa</taxon>
        <taxon>Ecdysozoa</taxon>
        <taxon>Arthropoda</taxon>
        <taxon>Crustacea</taxon>
        <taxon>Branchiopoda</taxon>
        <taxon>Anostraca</taxon>
        <taxon>Artemiidae</taxon>
        <taxon>Artemia</taxon>
    </lineage>
</organism>
<evidence type="ECO:0000313" key="2">
    <source>
        <dbReference type="Proteomes" id="UP001187531"/>
    </source>
</evidence>
<accession>A0AA88HIB0</accession>
<dbReference type="SUPFAM" id="SSF51445">
    <property type="entry name" value="(Trans)glycosidases"/>
    <property type="match status" value="1"/>
</dbReference>
<comment type="caution">
    <text evidence="1">The sequence shown here is derived from an EMBL/GenBank/DDBJ whole genome shotgun (WGS) entry which is preliminary data.</text>
</comment>
<dbReference type="Proteomes" id="UP001187531">
    <property type="component" value="Unassembled WGS sequence"/>
</dbReference>
<dbReference type="Gene3D" id="3.20.20.80">
    <property type="entry name" value="Glycosidases"/>
    <property type="match status" value="1"/>
</dbReference>
<dbReference type="PANTHER" id="PTHR37398">
    <property type="entry name" value="ENDO-BETA-1,4-MANNANASE"/>
    <property type="match status" value="1"/>
</dbReference>
<reference evidence="1" key="1">
    <citation type="submission" date="2023-07" db="EMBL/GenBank/DDBJ databases">
        <title>Chromosome-level genome assembly of Artemia franciscana.</title>
        <authorList>
            <person name="Jo E."/>
        </authorList>
    </citation>
    <scope>NUCLEOTIDE SEQUENCE</scope>
    <source>
        <tissue evidence="1">Whole body</tissue>
    </source>
</reference>
<sequence>MKDRIIIKEKSFFFNGQRIFFSGTWPFDSKGDYFGNDRFKDTRDELIEELDGIQTAGGNLVLIDVHQSSKFTPLFNVDNYVIGTDKDNTLPSDLRKYLDEAKKRNIFVHLLLTSFAFKENTLLTNALYTDKVQSYIDNCLIPIVKELSGHPALLAYCVYNEPEFNMDIHGVREGPFKVDFLGSSWFTIHVADIKGGGGYRGHAHYPNEGCNLEVILRYINLLADAIHQTDPGALVSVIPRSAVTINRNEEKYKNTKDIYADELLLKAGGREKGYLDFLAPKEKPWGPKDNPSSYNLPINLINNHADDFYNPKPLMIGYFAPVNMPPGVEPLTLFETAYKNGYHGIAVTDGRDPAKKGRERAQDLMRRFTMCKTYDKKAGVIEVKICE</sequence>
<evidence type="ECO:0008006" key="3">
    <source>
        <dbReference type="Google" id="ProtNLM"/>
    </source>
</evidence>
<protein>
    <recommendedName>
        <fullName evidence="3">Glycoside hydrolase family 5 domain-containing protein</fullName>
    </recommendedName>
</protein>
<evidence type="ECO:0000313" key="1">
    <source>
        <dbReference type="EMBL" id="KAK2710824.1"/>
    </source>
</evidence>
<name>A0AA88HIB0_ARTSF</name>
<gene>
    <name evidence="1" type="ORF">QYM36_012119</name>
</gene>
<dbReference type="AlphaFoldDB" id="A0AA88HIB0"/>
<dbReference type="InterPro" id="IPR017853">
    <property type="entry name" value="GH"/>
</dbReference>
<proteinExistence type="predicted"/>
<keyword evidence="2" id="KW-1185">Reference proteome</keyword>
<dbReference type="EMBL" id="JAVRJZ010000016">
    <property type="protein sequence ID" value="KAK2710824.1"/>
    <property type="molecule type" value="Genomic_DNA"/>
</dbReference>
<dbReference type="PANTHER" id="PTHR37398:SF3">
    <property type="entry name" value="GLYCOSIDE HYDROLASE FAMILY 5 DOMAIN-CONTAINING PROTEIN"/>
    <property type="match status" value="1"/>
</dbReference>